<evidence type="ECO:0000256" key="7">
    <source>
        <dbReference type="ARBA" id="ARBA00023145"/>
    </source>
</evidence>
<feature type="signal peptide" evidence="9">
    <location>
        <begin position="1"/>
        <end position="19"/>
    </location>
</feature>
<evidence type="ECO:0000259" key="10">
    <source>
        <dbReference type="PROSITE" id="PS51695"/>
    </source>
</evidence>
<reference evidence="11 12" key="1">
    <citation type="journal article" date="2016" name="Nat. Commun.">
        <title>Ectomycorrhizal ecology is imprinted in the genome of the dominant symbiotic fungus Cenococcum geophilum.</title>
        <authorList>
            <consortium name="DOE Joint Genome Institute"/>
            <person name="Peter M."/>
            <person name="Kohler A."/>
            <person name="Ohm R.A."/>
            <person name="Kuo A."/>
            <person name="Krutzmann J."/>
            <person name="Morin E."/>
            <person name="Arend M."/>
            <person name="Barry K.W."/>
            <person name="Binder M."/>
            <person name="Choi C."/>
            <person name="Clum A."/>
            <person name="Copeland A."/>
            <person name="Grisel N."/>
            <person name="Haridas S."/>
            <person name="Kipfer T."/>
            <person name="LaButti K."/>
            <person name="Lindquist E."/>
            <person name="Lipzen A."/>
            <person name="Maire R."/>
            <person name="Meier B."/>
            <person name="Mihaltcheva S."/>
            <person name="Molinier V."/>
            <person name="Murat C."/>
            <person name="Poggeler S."/>
            <person name="Quandt C.A."/>
            <person name="Sperisen C."/>
            <person name="Tritt A."/>
            <person name="Tisserant E."/>
            <person name="Crous P.W."/>
            <person name="Henrissat B."/>
            <person name="Nehls U."/>
            <person name="Egli S."/>
            <person name="Spatafora J.W."/>
            <person name="Grigoriev I.V."/>
            <person name="Martin F.M."/>
        </authorList>
    </citation>
    <scope>NUCLEOTIDE SEQUENCE [LARGE SCALE GENOMIC DNA]</scope>
    <source>
        <strain evidence="11 12">CBS 459.81</strain>
    </source>
</reference>
<dbReference type="PANTHER" id="PTHR14218">
    <property type="entry name" value="PROTEASE S8 TRIPEPTIDYL PEPTIDASE I CLN2"/>
    <property type="match status" value="1"/>
</dbReference>
<dbReference type="SUPFAM" id="SSF54897">
    <property type="entry name" value="Protease propeptides/inhibitors"/>
    <property type="match status" value="1"/>
</dbReference>
<comment type="cofactor">
    <cofactor evidence="8">
        <name>Ca(2+)</name>
        <dbReference type="ChEBI" id="CHEBI:29108"/>
    </cofactor>
    <text evidence="8">Binds 1 Ca(2+) ion per subunit.</text>
</comment>
<dbReference type="SMART" id="SM00944">
    <property type="entry name" value="Pro-kuma_activ"/>
    <property type="match status" value="1"/>
</dbReference>
<dbReference type="InterPro" id="IPR015366">
    <property type="entry name" value="S53_propep"/>
</dbReference>
<name>A0A8E2J8U9_9PEZI</name>
<dbReference type="GO" id="GO:0006508">
    <property type="term" value="P:proteolysis"/>
    <property type="evidence" value="ECO:0007669"/>
    <property type="project" value="UniProtKB-KW"/>
</dbReference>
<evidence type="ECO:0000256" key="6">
    <source>
        <dbReference type="ARBA" id="ARBA00022837"/>
    </source>
</evidence>
<feature type="active site" description="Charge relay system" evidence="8">
    <location>
        <position position="307"/>
    </location>
</feature>
<dbReference type="AlphaFoldDB" id="A0A8E2J8U9"/>
<keyword evidence="2 8" id="KW-0645">Protease</keyword>
<feature type="domain" description="Peptidase S53" evidence="10">
    <location>
        <begin position="228"/>
        <end position="676"/>
    </location>
</feature>
<dbReference type="InterPro" id="IPR030400">
    <property type="entry name" value="Sedolisin_dom"/>
</dbReference>
<feature type="binding site" evidence="8">
    <location>
        <position position="635"/>
    </location>
    <ligand>
        <name>Ca(2+)</name>
        <dbReference type="ChEBI" id="CHEBI:29108"/>
    </ligand>
</feature>
<keyword evidence="4 8" id="KW-0378">Hydrolase</keyword>
<keyword evidence="6 8" id="KW-0106">Calcium</keyword>
<dbReference type="GO" id="GO:0005576">
    <property type="term" value="C:extracellular region"/>
    <property type="evidence" value="ECO:0007669"/>
    <property type="project" value="UniProtKB-SubCell"/>
</dbReference>
<dbReference type="GO" id="GO:0008240">
    <property type="term" value="F:tripeptidyl-peptidase activity"/>
    <property type="evidence" value="ECO:0007669"/>
    <property type="project" value="TreeGrafter"/>
</dbReference>
<keyword evidence="5 8" id="KW-0720">Serine protease</keyword>
<proteinExistence type="predicted"/>
<dbReference type="GO" id="GO:0046872">
    <property type="term" value="F:metal ion binding"/>
    <property type="evidence" value="ECO:0007669"/>
    <property type="project" value="UniProtKB-UniRule"/>
</dbReference>
<evidence type="ECO:0000256" key="4">
    <source>
        <dbReference type="ARBA" id="ARBA00022801"/>
    </source>
</evidence>
<keyword evidence="9" id="KW-0732">Signal</keyword>
<keyword evidence="7" id="KW-0865">Zymogen</keyword>
<dbReference type="CDD" id="cd04056">
    <property type="entry name" value="Peptidases_S53"/>
    <property type="match status" value="1"/>
</dbReference>
<feature type="active site" description="Charge relay system" evidence="8">
    <location>
        <position position="311"/>
    </location>
</feature>
<evidence type="ECO:0000256" key="3">
    <source>
        <dbReference type="ARBA" id="ARBA00022723"/>
    </source>
</evidence>
<evidence type="ECO:0000256" key="1">
    <source>
        <dbReference type="ARBA" id="ARBA00004239"/>
    </source>
</evidence>
<gene>
    <name evidence="11" type="ORF">K432DRAFT_387298</name>
</gene>
<comment type="subcellular location">
    <subcellularLocation>
        <location evidence="1">Secreted</location>
        <location evidence="1">Extracellular space</location>
    </subcellularLocation>
</comment>
<dbReference type="Gene3D" id="3.40.50.200">
    <property type="entry name" value="Peptidase S8/S53 domain"/>
    <property type="match status" value="1"/>
</dbReference>
<dbReference type="InterPro" id="IPR050819">
    <property type="entry name" value="Tripeptidyl-peptidase_I"/>
</dbReference>
<evidence type="ECO:0000256" key="8">
    <source>
        <dbReference type="PROSITE-ProRule" id="PRU01032"/>
    </source>
</evidence>
<dbReference type="InterPro" id="IPR036852">
    <property type="entry name" value="Peptidase_S8/S53_dom_sf"/>
</dbReference>
<evidence type="ECO:0000256" key="2">
    <source>
        <dbReference type="ARBA" id="ARBA00022670"/>
    </source>
</evidence>
<evidence type="ECO:0000313" key="12">
    <source>
        <dbReference type="Proteomes" id="UP000250266"/>
    </source>
</evidence>
<keyword evidence="3 8" id="KW-0479">Metal-binding</keyword>
<dbReference type="PANTHER" id="PTHR14218:SF19">
    <property type="entry name" value="SERINE PROTEASE AORO, PUTATIVE (AFU_ORTHOLOGUE AFUA_6G10250)-RELATED"/>
    <property type="match status" value="1"/>
</dbReference>
<dbReference type="OrthoDB" id="409122at2759"/>
<feature type="active site" description="Charge relay system" evidence="8">
    <location>
        <position position="594"/>
    </location>
</feature>
<accession>A0A8E2J8U9</accession>
<evidence type="ECO:0000256" key="9">
    <source>
        <dbReference type="SAM" id="SignalP"/>
    </source>
</evidence>
<dbReference type="CDD" id="cd11377">
    <property type="entry name" value="Pro-peptidase_S53"/>
    <property type="match status" value="1"/>
</dbReference>
<evidence type="ECO:0000256" key="5">
    <source>
        <dbReference type="ARBA" id="ARBA00022825"/>
    </source>
</evidence>
<feature type="chain" id="PRO_5034104368" evidence="9">
    <location>
        <begin position="20"/>
        <end position="677"/>
    </location>
</feature>
<dbReference type="EMBL" id="KV745707">
    <property type="protein sequence ID" value="OCK73610.1"/>
    <property type="molecule type" value="Genomic_DNA"/>
</dbReference>
<keyword evidence="12" id="KW-1185">Reference proteome</keyword>
<dbReference type="Pfam" id="PF09286">
    <property type="entry name" value="Pro-kuma_activ"/>
    <property type="match status" value="1"/>
</dbReference>
<protein>
    <submittedName>
        <fullName evidence="11">Putative protease S8 tripeptidyl peptidase I</fullName>
    </submittedName>
</protein>
<feature type="binding site" evidence="8">
    <location>
        <position position="636"/>
    </location>
    <ligand>
        <name>Ca(2+)</name>
        <dbReference type="ChEBI" id="CHEBI:29108"/>
    </ligand>
</feature>
<evidence type="ECO:0000313" key="11">
    <source>
        <dbReference type="EMBL" id="OCK73610.1"/>
    </source>
</evidence>
<organism evidence="11 12">
    <name type="scientific">Lepidopterella palustris CBS 459.81</name>
    <dbReference type="NCBI Taxonomy" id="1314670"/>
    <lineage>
        <taxon>Eukaryota</taxon>
        <taxon>Fungi</taxon>
        <taxon>Dikarya</taxon>
        <taxon>Ascomycota</taxon>
        <taxon>Pezizomycotina</taxon>
        <taxon>Dothideomycetes</taxon>
        <taxon>Pleosporomycetidae</taxon>
        <taxon>Mytilinidiales</taxon>
        <taxon>Argynnaceae</taxon>
        <taxon>Lepidopterella</taxon>
    </lineage>
</organism>
<feature type="binding site" evidence="8">
    <location>
        <position position="654"/>
    </location>
    <ligand>
        <name>Ca(2+)</name>
        <dbReference type="ChEBI" id="CHEBI:29108"/>
    </ligand>
</feature>
<feature type="binding site" evidence="8">
    <location>
        <position position="656"/>
    </location>
    <ligand>
        <name>Ca(2+)</name>
        <dbReference type="ChEBI" id="CHEBI:29108"/>
    </ligand>
</feature>
<dbReference type="GO" id="GO:0004252">
    <property type="term" value="F:serine-type endopeptidase activity"/>
    <property type="evidence" value="ECO:0007669"/>
    <property type="project" value="UniProtKB-UniRule"/>
</dbReference>
<sequence length="677" mass="74075">MEWKTGLLLLISYAVTIYAHPAPPTHVVHEKRDSLHRRWTKKSRVNPFSILPMRIGLLQRNIDDGPKYLLDVSDPDSPNYGKHWTTQQVIDFFQPGAETVQAVRGWLVNAGIAERRVTISENKAWVAFDATAHEAERLLHAEFHEYEDSVTGRVMPGCDVYHVPQEVGKHIDYITPGIKLLAPDVPSKRMKKRDTRVGGIAKPSRMVYAPSGSWTMPSSQNLSNCDVAITPACVAALYKIPPSGYEHPNPANVMGIYESEAQYYAQEDLNLFFANFTPNIPKDTHPSIVSIDGGPGPTNNVSEAGGEVELDLQLAYPIVYPQSIAIWQEDDAIYELNPNQTYTWGFNHLLDAIDGSYCTYSAYGETGDDPNLDPIYPDPAPGGYKGQLQCGVYKPPNVLSVSYGGQEAHVPWAYQRRQCNEYLKLGLQGTSFLFASGDAGVGNYPEPYSFDGPTGCLGPQGTIFNPTWPNNCPWVTNVGATKVYPGRTVFEPESAVYDPAGHPYHVNFSSGGGFSNVYKVPEYQKYAVETYFAQHNPPYPFYSAIVNDTDLIGSLGASGGIYNRIGRGIPDVAANGDNIATYTGGEFGLSGGTSASTPIFSAIVNRLNEERMNRGKSPVGFLNPALYKNPGVLNDITNGTNPGCGTLGFFAVKGWDPVTGLGTPNYPKMLELFLSLP</sequence>
<dbReference type="PROSITE" id="PS51695">
    <property type="entry name" value="SEDOLISIN"/>
    <property type="match status" value="1"/>
</dbReference>
<dbReference type="Proteomes" id="UP000250266">
    <property type="component" value="Unassembled WGS sequence"/>
</dbReference>
<dbReference type="SUPFAM" id="SSF52743">
    <property type="entry name" value="Subtilisin-like"/>
    <property type="match status" value="1"/>
</dbReference>